<feature type="compositionally biased region" description="Polar residues" evidence="1">
    <location>
        <begin position="195"/>
        <end position="218"/>
    </location>
</feature>
<dbReference type="STRING" id="1531966.A0A0A1TTC5"/>
<feature type="region of interest" description="Disordered" evidence="1">
    <location>
        <begin position="890"/>
        <end position="909"/>
    </location>
</feature>
<dbReference type="Proteomes" id="UP000039046">
    <property type="component" value="Unassembled WGS sequence"/>
</dbReference>
<keyword evidence="2" id="KW-1133">Transmembrane helix</keyword>
<evidence type="ECO:0000313" key="3">
    <source>
        <dbReference type="EMBL" id="CEJ94972.1"/>
    </source>
</evidence>
<name>A0A0A1TTC5_9HYPO</name>
<dbReference type="EMBL" id="CDHN01000008">
    <property type="protein sequence ID" value="CEJ94972.1"/>
    <property type="molecule type" value="Genomic_DNA"/>
</dbReference>
<evidence type="ECO:0008006" key="5">
    <source>
        <dbReference type="Google" id="ProtNLM"/>
    </source>
</evidence>
<protein>
    <recommendedName>
        <fullName evidence="5">Glycoprotease family protein</fullName>
    </recommendedName>
</protein>
<sequence length="995" mass="108656">MPSHQGEDWEEWEDDEIVTPIELGEQVSIQQYSHSQPGALASQQLTTARASAARASRQSGVKIKRLKSRQRQKAQNAKAGIKLITDMSAFRRQNQPSHQRKPSYNNQGKFVDAAALRALEGEPTSASVGNWNWLKRNKSQSPASAISPPSAQALNSGASDAPIMIGIEVDPEHARRLQAEPQTATNPYLILPKDMQSNAGSSKAPTTPQQQHQQSFWSPDTPETAFSFGNNLSPPRVGPASSVYSQVTAIQKSNMDNKDAPPMPAMPESFKQSQKARIISMEFGKAESEIETPYTAFEEDDMSPLQYGKGKAAAKTPDSASSRVNGWWDHVVSPFVEKNMSFSSRKQPKESPVASAYEKSWNPCSPGKDTKHLEVPKPSLKAANVPIVREPTPRRPSPPLSEAAGSVAGSSVESAPYETRVAEKPRIMINDVASTVDNPPPYSPPHRSNEPIRYRAVFPPGHPLQSQFPPSPRPASPGLAGTMTSQRSVPDPTAPPRAYTPSLRGAMHTRAPGTWVPREHAYAAEGREHRGERQRRRHEKEEILARRLGGFWKGRGCLPKNGCFGRSGREGRKRRRVWAGLCFGITVLLILIIALAVVLSRPHPAVQQPSIWVNLTDFPPMPTGVLTVVGPQNNATVSSCTEPSTLWSCSLPKELQAANTPFKPNQPTIVFQIQWDNSTARSWKTPDGQAPPAAPVSRRGIGFSSIASSIIRARDATKAFVSSPAPPSFNEMYFLGDTTDGIRSDKKAGEPTPFYISVLPSVNATVGTPSLSKRQDPTSGAGIAKIAPAPTLEQDGTPAPAVMIPQPVQQPVRLFDRGLPTEHYGFYTYFSRTIYLKSVEVLNRTDDANVPLDEDGGCRKSEANFLTTWSETRFLVRIWTKKLDSTGSILIGTRGQKPSSGSQKTDLIRPGTMPYPVSMTLDTHGGDRTKKLVWEWPMDSRQKLDIMNGKALVNNMARTGSLINPRSTGDAKYGGFDGGTGGCKCEWVNWISGVN</sequence>
<accession>A0A0A1TTC5</accession>
<keyword evidence="2" id="KW-0472">Membrane</keyword>
<feature type="region of interest" description="Disordered" evidence="1">
    <location>
        <begin position="193"/>
        <end position="240"/>
    </location>
</feature>
<dbReference type="HOGENOM" id="CLU_004045_0_0_1"/>
<reference evidence="3 4" key="1">
    <citation type="journal article" date="2015" name="Genome Announc.">
        <title>Draft Genome Sequence and Gene Annotation of the Entomopathogenic Fungus Verticillium hemipterigenum.</title>
        <authorList>
            <person name="Horn F."/>
            <person name="Habel A."/>
            <person name="Scharf D.H."/>
            <person name="Dworschak J."/>
            <person name="Brakhage A.A."/>
            <person name="Guthke R."/>
            <person name="Hertweck C."/>
            <person name="Linde J."/>
        </authorList>
    </citation>
    <scope>NUCLEOTIDE SEQUENCE [LARGE SCALE GENOMIC DNA]</scope>
</reference>
<dbReference type="OrthoDB" id="10259622at2759"/>
<feature type="compositionally biased region" description="Low complexity" evidence="1">
    <location>
        <begin position="401"/>
        <end position="415"/>
    </location>
</feature>
<evidence type="ECO:0000256" key="2">
    <source>
        <dbReference type="SAM" id="Phobius"/>
    </source>
</evidence>
<feature type="region of interest" description="Disordered" evidence="1">
    <location>
        <begin position="53"/>
        <end position="78"/>
    </location>
</feature>
<organism evidence="3 4">
    <name type="scientific">[Torrubiella] hemipterigena</name>
    <dbReference type="NCBI Taxonomy" id="1531966"/>
    <lineage>
        <taxon>Eukaryota</taxon>
        <taxon>Fungi</taxon>
        <taxon>Dikarya</taxon>
        <taxon>Ascomycota</taxon>
        <taxon>Pezizomycotina</taxon>
        <taxon>Sordariomycetes</taxon>
        <taxon>Hypocreomycetidae</taxon>
        <taxon>Hypocreales</taxon>
        <taxon>Clavicipitaceae</taxon>
        <taxon>Clavicipitaceae incertae sedis</taxon>
        <taxon>'Torrubiella' clade</taxon>
    </lineage>
</organism>
<gene>
    <name evidence="3" type="ORF">VHEMI10476</name>
</gene>
<evidence type="ECO:0000313" key="4">
    <source>
        <dbReference type="Proteomes" id="UP000039046"/>
    </source>
</evidence>
<feature type="region of interest" description="Disordered" evidence="1">
    <location>
        <begin position="343"/>
        <end position="510"/>
    </location>
</feature>
<feature type="compositionally biased region" description="Basic residues" evidence="1">
    <location>
        <begin position="62"/>
        <end position="72"/>
    </location>
</feature>
<keyword evidence="2" id="KW-0812">Transmembrane</keyword>
<feature type="compositionally biased region" description="Polar residues" evidence="1">
    <location>
        <begin position="896"/>
        <end position="905"/>
    </location>
</feature>
<evidence type="ECO:0000256" key="1">
    <source>
        <dbReference type="SAM" id="MobiDB-lite"/>
    </source>
</evidence>
<feature type="transmembrane region" description="Helical" evidence="2">
    <location>
        <begin position="577"/>
        <end position="599"/>
    </location>
</feature>
<proteinExistence type="predicted"/>
<dbReference type="AlphaFoldDB" id="A0A0A1TTC5"/>
<keyword evidence="4" id="KW-1185">Reference proteome</keyword>